<evidence type="ECO:0000313" key="2">
    <source>
        <dbReference type="EMBL" id="NAW63878.1"/>
    </source>
</evidence>
<feature type="chain" id="PRO_5031232532" description="Fimbrial protein" evidence="1">
    <location>
        <begin position="18"/>
        <end position="110"/>
    </location>
</feature>
<evidence type="ECO:0000313" key="3">
    <source>
        <dbReference type="Proteomes" id="UP000465712"/>
    </source>
</evidence>
<comment type="caution">
    <text evidence="2">The sequence shown here is derived from an EMBL/GenBank/DDBJ whole genome shotgun (WGS) entry which is preliminary data.</text>
</comment>
<proteinExistence type="predicted"/>
<keyword evidence="1" id="KW-0732">Signal</keyword>
<gene>
    <name evidence="2" type="ORF">CAG72_01495</name>
</gene>
<evidence type="ECO:0008006" key="4">
    <source>
        <dbReference type="Google" id="ProtNLM"/>
    </source>
</evidence>
<dbReference type="AlphaFoldDB" id="A0A7X4W823"/>
<evidence type="ECO:0000256" key="1">
    <source>
        <dbReference type="SAM" id="SignalP"/>
    </source>
</evidence>
<protein>
    <recommendedName>
        <fullName evidence="4">Fimbrial protein</fullName>
    </recommendedName>
</protein>
<dbReference type="RefSeq" id="WP_161442335.1">
    <property type="nucleotide sequence ID" value="NZ_WXWW01000029.1"/>
</dbReference>
<dbReference type="Proteomes" id="UP000465712">
    <property type="component" value="Unassembled WGS sequence"/>
</dbReference>
<reference evidence="2 3" key="1">
    <citation type="submission" date="2017-05" db="EMBL/GenBank/DDBJ databases">
        <title>High clonality and local adaptation shapes Vibrionaceae linages within an endangered oasis.</title>
        <authorList>
            <person name="Vazquez-Rosas-Landa M."/>
        </authorList>
    </citation>
    <scope>NUCLEOTIDE SEQUENCE [LARGE SCALE GENOMIC DNA]</scope>
    <source>
        <strain evidence="2 3">P46_P4S1P180</strain>
    </source>
</reference>
<sequence>MRYLVLTFLLFSSTSWAGCNNIACYGVGKDVLTRTYLASSGNIYIGAPVGKENLKCDLYSGEYMTLKMNHLLSREIYSTILTGIAAQKQLQIRIVENSPECEIDYVTMTP</sequence>
<name>A0A7X4W823_9GAMM</name>
<accession>A0A7X4W823</accession>
<dbReference type="PROSITE" id="PS51257">
    <property type="entry name" value="PROKAR_LIPOPROTEIN"/>
    <property type="match status" value="1"/>
</dbReference>
<dbReference type="EMBL" id="WXWW01000029">
    <property type="protein sequence ID" value="NAW63878.1"/>
    <property type="molecule type" value="Genomic_DNA"/>
</dbReference>
<organism evidence="2 3">
    <name type="scientific">Photobacterium halotolerans</name>
    <dbReference type="NCBI Taxonomy" id="265726"/>
    <lineage>
        <taxon>Bacteria</taxon>
        <taxon>Pseudomonadati</taxon>
        <taxon>Pseudomonadota</taxon>
        <taxon>Gammaproteobacteria</taxon>
        <taxon>Vibrionales</taxon>
        <taxon>Vibrionaceae</taxon>
        <taxon>Photobacterium</taxon>
    </lineage>
</organism>
<feature type="signal peptide" evidence="1">
    <location>
        <begin position="1"/>
        <end position="17"/>
    </location>
</feature>